<dbReference type="Proteomes" id="UP000019478">
    <property type="component" value="Unassembled WGS sequence"/>
</dbReference>
<dbReference type="AlphaFoldDB" id="W9Z5Y2"/>
<dbReference type="PANTHER" id="PTHR41677:SF1">
    <property type="entry name" value="FE2OG DIOXYGENASE DOMAIN-CONTAINING PROTEIN"/>
    <property type="match status" value="1"/>
</dbReference>
<evidence type="ECO:0000313" key="2">
    <source>
        <dbReference type="EMBL" id="EXJ89889.1"/>
    </source>
</evidence>
<sequence>MAATRLAASAPTPAAPRPETVSRPIKPLPAHLVENAATTVKAPFDPAIHVDFMPPKAVVMMKDIGLEGHGISPVAASEPFRLFTDDAVRQFRAEIFSKPVLDNCQVSSNLAPNMIRAYAADYGPFAYSVWHHPKVLDIISNVAGVDLTVAMDIDVAHINVSVNDEEVCIAEKNTATGTGTKTAAATATATQTPAFAWHYDSYPFVVVTMLSDCTDMKGGETVLRTASGETMKVRGPSMGTAVVLQGRYIEHQALKAWGGRERVSMVTSFRPKSPFLKDETVLAGLRGITDLSLLYHQYAEYRFQVLETRFGQKRRQLLESFRHADADARKFDLQGIRSFLDEQRQYMEDMLKELVPYPY</sequence>
<evidence type="ECO:0000256" key="1">
    <source>
        <dbReference type="SAM" id="MobiDB-lite"/>
    </source>
</evidence>
<dbReference type="EMBL" id="AMGY01000002">
    <property type="protein sequence ID" value="EXJ89889.1"/>
    <property type="molecule type" value="Genomic_DNA"/>
</dbReference>
<dbReference type="eggNOG" id="ENOG502SHYG">
    <property type="taxonomic scope" value="Eukaryota"/>
</dbReference>
<dbReference type="HOGENOM" id="CLU_045155_0_0_1"/>
<proteinExistence type="predicted"/>
<evidence type="ECO:0008006" key="4">
    <source>
        <dbReference type="Google" id="ProtNLM"/>
    </source>
</evidence>
<dbReference type="PANTHER" id="PTHR41677">
    <property type="entry name" value="YALI0B19030P"/>
    <property type="match status" value="1"/>
</dbReference>
<protein>
    <recommendedName>
        <fullName evidence="4">Fe2OG dioxygenase domain-containing protein</fullName>
    </recommendedName>
</protein>
<accession>W9Z5Y2</accession>
<name>W9Z5Y2_9EURO</name>
<dbReference type="GeneID" id="19167086"/>
<dbReference type="STRING" id="1182542.W9Z5Y2"/>
<gene>
    <name evidence="2" type="ORF">A1O3_02956</name>
</gene>
<dbReference type="OrthoDB" id="10256055at2759"/>
<dbReference type="RefSeq" id="XP_007731286.1">
    <property type="nucleotide sequence ID" value="XM_007733096.1"/>
</dbReference>
<keyword evidence="3" id="KW-1185">Reference proteome</keyword>
<feature type="compositionally biased region" description="Low complexity" evidence="1">
    <location>
        <begin position="1"/>
        <end position="12"/>
    </location>
</feature>
<evidence type="ECO:0000313" key="3">
    <source>
        <dbReference type="Proteomes" id="UP000019478"/>
    </source>
</evidence>
<feature type="region of interest" description="Disordered" evidence="1">
    <location>
        <begin position="1"/>
        <end position="24"/>
    </location>
</feature>
<comment type="caution">
    <text evidence="2">The sequence shown here is derived from an EMBL/GenBank/DDBJ whole genome shotgun (WGS) entry which is preliminary data.</text>
</comment>
<reference evidence="2 3" key="1">
    <citation type="submission" date="2013-03" db="EMBL/GenBank/DDBJ databases">
        <title>The Genome Sequence of Capronia epimyces CBS 606.96.</title>
        <authorList>
            <consortium name="The Broad Institute Genomics Platform"/>
            <person name="Cuomo C."/>
            <person name="de Hoog S."/>
            <person name="Gorbushina A."/>
            <person name="Walker B."/>
            <person name="Young S.K."/>
            <person name="Zeng Q."/>
            <person name="Gargeya S."/>
            <person name="Fitzgerald M."/>
            <person name="Haas B."/>
            <person name="Abouelleil A."/>
            <person name="Allen A.W."/>
            <person name="Alvarado L."/>
            <person name="Arachchi H.M."/>
            <person name="Berlin A.M."/>
            <person name="Chapman S.B."/>
            <person name="Gainer-Dewar J."/>
            <person name="Goldberg J."/>
            <person name="Griggs A."/>
            <person name="Gujja S."/>
            <person name="Hansen M."/>
            <person name="Howarth C."/>
            <person name="Imamovic A."/>
            <person name="Ireland A."/>
            <person name="Larimer J."/>
            <person name="McCowan C."/>
            <person name="Murphy C."/>
            <person name="Pearson M."/>
            <person name="Poon T.W."/>
            <person name="Priest M."/>
            <person name="Roberts A."/>
            <person name="Saif S."/>
            <person name="Shea T."/>
            <person name="Sisk P."/>
            <person name="Sykes S."/>
            <person name="Wortman J."/>
            <person name="Nusbaum C."/>
            <person name="Birren B."/>
        </authorList>
    </citation>
    <scope>NUCLEOTIDE SEQUENCE [LARGE SCALE GENOMIC DNA]</scope>
    <source>
        <strain evidence="2 3">CBS 606.96</strain>
    </source>
</reference>
<organism evidence="2 3">
    <name type="scientific">Capronia epimyces CBS 606.96</name>
    <dbReference type="NCBI Taxonomy" id="1182542"/>
    <lineage>
        <taxon>Eukaryota</taxon>
        <taxon>Fungi</taxon>
        <taxon>Dikarya</taxon>
        <taxon>Ascomycota</taxon>
        <taxon>Pezizomycotina</taxon>
        <taxon>Eurotiomycetes</taxon>
        <taxon>Chaetothyriomycetidae</taxon>
        <taxon>Chaetothyriales</taxon>
        <taxon>Herpotrichiellaceae</taxon>
        <taxon>Capronia</taxon>
    </lineage>
</organism>